<dbReference type="Gene3D" id="3.40.190.10">
    <property type="entry name" value="Periplasmic binding protein-like II"/>
    <property type="match status" value="2"/>
</dbReference>
<keyword evidence="3" id="KW-0238">DNA-binding</keyword>
<evidence type="ECO:0000256" key="2">
    <source>
        <dbReference type="ARBA" id="ARBA00023015"/>
    </source>
</evidence>
<dbReference type="InterPro" id="IPR036390">
    <property type="entry name" value="WH_DNA-bd_sf"/>
</dbReference>
<dbReference type="InterPro" id="IPR036388">
    <property type="entry name" value="WH-like_DNA-bd_sf"/>
</dbReference>
<accession>A0ABW6ZYL2</accession>
<dbReference type="InterPro" id="IPR050950">
    <property type="entry name" value="HTH-type_LysR_regulators"/>
</dbReference>
<dbReference type="Pfam" id="PF00126">
    <property type="entry name" value="HTH_1"/>
    <property type="match status" value="1"/>
</dbReference>
<dbReference type="RefSeq" id="WP_393992599.1">
    <property type="nucleotide sequence ID" value="NZ_JBAFVH010000006.1"/>
</dbReference>
<dbReference type="EMBL" id="JBAFVH010000006">
    <property type="protein sequence ID" value="MFG1372738.1"/>
    <property type="molecule type" value="Genomic_DNA"/>
</dbReference>
<dbReference type="Proteomes" id="UP001604002">
    <property type="component" value="Unassembled WGS sequence"/>
</dbReference>
<keyword evidence="4" id="KW-0804">Transcription</keyword>
<evidence type="ECO:0000313" key="6">
    <source>
        <dbReference type="EMBL" id="MFG1372738.1"/>
    </source>
</evidence>
<evidence type="ECO:0000256" key="4">
    <source>
        <dbReference type="ARBA" id="ARBA00023163"/>
    </source>
</evidence>
<evidence type="ECO:0000256" key="1">
    <source>
        <dbReference type="ARBA" id="ARBA00009437"/>
    </source>
</evidence>
<evidence type="ECO:0000313" key="7">
    <source>
        <dbReference type="Proteomes" id="UP001604002"/>
    </source>
</evidence>
<reference evidence="6 7" key="1">
    <citation type="submission" date="2024-02" db="EMBL/GenBank/DDBJ databases">
        <title>Expansion and revision of Xanthobacter and proposal of Roseixanthobacter gen. nov.</title>
        <authorList>
            <person name="Soltysiak M.P.M."/>
            <person name="Jalihal A."/>
            <person name="Ory A."/>
            <person name="Chrisophersen C."/>
            <person name="Lee A.D."/>
            <person name="Boulton J."/>
            <person name="Springer M."/>
        </authorList>
    </citation>
    <scope>NUCLEOTIDE SEQUENCE [LARGE SCALE GENOMIC DNA]</scope>
    <source>
        <strain evidence="6 7">23A</strain>
    </source>
</reference>
<gene>
    <name evidence="6" type="primary">pcaQ</name>
    <name evidence="6" type="ORF">V5F32_11230</name>
</gene>
<dbReference type="PROSITE" id="PS50931">
    <property type="entry name" value="HTH_LYSR"/>
    <property type="match status" value="1"/>
</dbReference>
<name>A0ABW6ZYL2_9HYPH</name>
<organism evidence="6 7">
    <name type="scientific">Xanthobacter oligotrophicus</name>
    <dbReference type="NCBI Taxonomy" id="2607286"/>
    <lineage>
        <taxon>Bacteria</taxon>
        <taxon>Pseudomonadati</taxon>
        <taxon>Pseudomonadota</taxon>
        <taxon>Alphaproteobacteria</taxon>
        <taxon>Hyphomicrobiales</taxon>
        <taxon>Xanthobacteraceae</taxon>
        <taxon>Xanthobacter</taxon>
    </lineage>
</organism>
<dbReference type="PANTHER" id="PTHR30419">
    <property type="entry name" value="HTH-TYPE TRANSCRIPTIONAL REGULATOR YBHD"/>
    <property type="match status" value="1"/>
</dbReference>
<dbReference type="InterPro" id="IPR000847">
    <property type="entry name" value="LysR_HTH_N"/>
</dbReference>
<dbReference type="InterPro" id="IPR012787">
    <property type="entry name" value="TF_PcaQ"/>
</dbReference>
<keyword evidence="7" id="KW-1185">Reference proteome</keyword>
<dbReference type="SUPFAM" id="SSF46785">
    <property type="entry name" value="Winged helix' DNA-binding domain"/>
    <property type="match status" value="1"/>
</dbReference>
<feature type="domain" description="HTH lysR-type" evidence="5">
    <location>
        <begin position="6"/>
        <end position="63"/>
    </location>
</feature>
<evidence type="ECO:0000256" key="3">
    <source>
        <dbReference type="ARBA" id="ARBA00023125"/>
    </source>
</evidence>
<dbReference type="NCBIfam" id="TIGR02424">
    <property type="entry name" value="TF_pcaQ"/>
    <property type="match status" value="1"/>
</dbReference>
<proteinExistence type="inferred from homology"/>
<sequence length="303" mass="31831">MIDGRMKLRHIACFLEVAARSGFGRAADALSLTQPAVSRAIAELEDILGAPLFERGRGGAVLTPQGAAFRAHAGAAFAELGRGIDTLRRPAAGDVVLRVGALPTVAARIMPGAVRRAKETGLDATINIEAGPNGWLLDLLNEGRLDLVVGRLAEPKAMMGLAFEHLYSEPIVFVARRGHPADTGHPVGLVELARHPFIMPGQGSIIRPEIDRLFLMEGLAGPADRIETTDASFSRAYVGASDAVWVISHGVVAGDLDAGTLVRLPLSMSISGGPVGLTTRAGQTPLPQAAIFLEALREVARAL</sequence>
<dbReference type="PANTHER" id="PTHR30419:SF8">
    <property type="entry name" value="NITROGEN ASSIMILATION TRANSCRIPTIONAL ACTIVATOR-RELATED"/>
    <property type="match status" value="1"/>
</dbReference>
<protein>
    <submittedName>
        <fullName evidence="6">Pca operon transcription factor PcaQ</fullName>
    </submittedName>
</protein>
<evidence type="ECO:0000259" key="5">
    <source>
        <dbReference type="PROSITE" id="PS50931"/>
    </source>
</evidence>
<dbReference type="PRINTS" id="PR00039">
    <property type="entry name" value="HTHLYSR"/>
</dbReference>
<comment type="caution">
    <text evidence="6">The sequence shown here is derived from an EMBL/GenBank/DDBJ whole genome shotgun (WGS) entry which is preliminary data.</text>
</comment>
<keyword evidence="2" id="KW-0805">Transcription regulation</keyword>
<dbReference type="Gene3D" id="1.10.10.10">
    <property type="entry name" value="Winged helix-like DNA-binding domain superfamily/Winged helix DNA-binding domain"/>
    <property type="match status" value="1"/>
</dbReference>
<comment type="similarity">
    <text evidence="1">Belongs to the LysR transcriptional regulatory family.</text>
</comment>
<dbReference type="SUPFAM" id="SSF53850">
    <property type="entry name" value="Periplasmic binding protein-like II"/>
    <property type="match status" value="1"/>
</dbReference>
<dbReference type="InterPro" id="IPR005119">
    <property type="entry name" value="LysR_subst-bd"/>
</dbReference>
<dbReference type="Pfam" id="PF03466">
    <property type="entry name" value="LysR_substrate"/>
    <property type="match status" value="1"/>
</dbReference>